<proteinExistence type="predicted"/>
<evidence type="ECO:0000256" key="1">
    <source>
        <dbReference type="SAM" id="Phobius"/>
    </source>
</evidence>
<keyword evidence="4" id="KW-1185">Reference proteome</keyword>
<dbReference type="OrthoDB" id="214298at2"/>
<feature type="domain" description="Fatty acid desaturase" evidence="2">
    <location>
        <begin position="45"/>
        <end position="282"/>
    </location>
</feature>
<dbReference type="EMBL" id="CP017641">
    <property type="protein sequence ID" value="APZ95613.1"/>
    <property type="molecule type" value="Genomic_DNA"/>
</dbReference>
<feature type="transmembrane region" description="Helical" evidence="1">
    <location>
        <begin position="20"/>
        <end position="42"/>
    </location>
</feature>
<evidence type="ECO:0000313" key="3">
    <source>
        <dbReference type="EMBL" id="APZ95613.1"/>
    </source>
</evidence>
<dbReference type="RefSeq" id="WP_077026756.1">
    <property type="nucleotide sequence ID" value="NZ_CP017641.1"/>
</dbReference>
<dbReference type="KEGG" id="fmr:Fuma_05272"/>
<feature type="transmembrane region" description="Helical" evidence="1">
    <location>
        <begin position="171"/>
        <end position="187"/>
    </location>
</feature>
<dbReference type="STRING" id="1891926.Fuma_05272"/>
<gene>
    <name evidence="3" type="ORF">Fuma_05272</name>
</gene>
<keyword evidence="1" id="KW-0472">Membrane</keyword>
<feature type="transmembrane region" description="Helical" evidence="1">
    <location>
        <begin position="129"/>
        <end position="150"/>
    </location>
</feature>
<dbReference type="Pfam" id="PF00487">
    <property type="entry name" value="FA_desaturase"/>
    <property type="match status" value="1"/>
</dbReference>
<feature type="transmembrane region" description="Helical" evidence="1">
    <location>
        <begin position="78"/>
        <end position="99"/>
    </location>
</feature>
<evidence type="ECO:0000259" key="2">
    <source>
        <dbReference type="Pfam" id="PF00487"/>
    </source>
</evidence>
<keyword evidence="1" id="KW-0812">Transmembrane</keyword>
<keyword evidence="1" id="KW-1133">Transmembrane helix</keyword>
<dbReference type="Proteomes" id="UP000187735">
    <property type="component" value="Chromosome"/>
</dbReference>
<sequence>MSVTQFTENELSDLEDEVTLPLYVLLPLGVVGLYSLAFPWPVNTLPVYLGWLTFTTFIFFCYTSCFHETAHQTLSQSAKLSVIVGRVLGTLMFTPYSVYRESHIRHHAYLNKPTDFELWPYSDPKSPVWFRRAFVWFDLAFGIVTGPFVYGRTFFHKDSPIKSPAIRRATYWEYAAIVAFWGSVLTACAVYDLWFYLLTVWVLPHWLAGVMQTGRKLTEHLGMSSYDPLKGTRTVVADNWFTRLCTWMNFDIFVHGPHHRHPKVAHNLLHRKMKEYKEQTQEEFPIFATYRKAAVAMLPYLIRNPGVGMNAGAASPDVEKVKDVDNFVADVAEEVLADRDLETGRVQQQASA</sequence>
<organism evidence="3 4">
    <name type="scientific">Fuerstiella marisgermanici</name>
    <dbReference type="NCBI Taxonomy" id="1891926"/>
    <lineage>
        <taxon>Bacteria</taxon>
        <taxon>Pseudomonadati</taxon>
        <taxon>Planctomycetota</taxon>
        <taxon>Planctomycetia</taxon>
        <taxon>Planctomycetales</taxon>
        <taxon>Planctomycetaceae</taxon>
        <taxon>Fuerstiella</taxon>
    </lineage>
</organism>
<reference evidence="3 4" key="1">
    <citation type="journal article" date="2016" name="Front. Microbiol.">
        <title>Fuerstia marisgermanicae gen. nov., sp. nov., an Unusual Member of the Phylum Planctomycetes from the German Wadden Sea.</title>
        <authorList>
            <person name="Kohn T."/>
            <person name="Heuer A."/>
            <person name="Jogler M."/>
            <person name="Vollmers J."/>
            <person name="Boedeker C."/>
            <person name="Bunk B."/>
            <person name="Rast P."/>
            <person name="Borchert D."/>
            <person name="Glockner I."/>
            <person name="Freese H.M."/>
            <person name="Klenk H.P."/>
            <person name="Overmann J."/>
            <person name="Kaster A.K."/>
            <person name="Rohde M."/>
            <person name="Wiegand S."/>
            <person name="Jogler C."/>
        </authorList>
    </citation>
    <scope>NUCLEOTIDE SEQUENCE [LARGE SCALE GENOMIC DNA]</scope>
    <source>
        <strain evidence="3 4">NH11</strain>
    </source>
</reference>
<name>A0A1P8WNH5_9PLAN</name>
<feature type="transmembrane region" description="Helical" evidence="1">
    <location>
        <begin position="48"/>
        <end position="66"/>
    </location>
</feature>
<dbReference type="GO" id="GO:0006629">
    <property type="term" value="P:lipid metabolic process"/>
    <property type="evidence" value="ECO:0007669"/>
    <property type="project" value="InterPro"/>
</dbReference>
<accession>A0A1P8WNH5</accession>
<dbReference type="InterPro" id="IPR005804">
    <property type="entry name" value="FA_desaturase_dom"/>
</dbReference>
<dbReference type="AlphaFoldDB" id="A0A1P8WNH5"/>
<protein>
    <submittedName>
        <fullName evidence="3">Fatty acid desaturase</fullName>
    </submittedName>
</protein>
<evidence type="ECO:0000313" key="4">
    <source>
        <dbReference type="Proteomes" id="UP000187735"/>
    </source>
</evidence>